<dbReference type="InterPro" id="IPR005612">
    <property type="entry name" value="CCAAT-binding_factor"/>
</dbReference>
<evidence type="ECO:0000313" key="4">
    <source>
        <dbReference type="EMBL" id="WEW58403.1"/>
    </source>
</evidence>
<reference evidence="4" key="1">
    <citation type="submission" date="2023-03" db="EMBL/GenBank/DDBJ databases">
        <title>Emydomyces testavorans Genome Sequence.</title>
        <authorList>
            <person name="Hoyer L."/>
        </authorList>
    </citation>
    <scope>NUCLEOTIDE SEQUENCE</scope>
    <source>
        <strain evidence="4">16-2883</strain>
    </source>
</reference>
<dbReference type="PANTHER" id="PTHR12455:SF0">
    <property type="entry name" value="NUCLEOLAR COMPLEX PROTEIN 4 HOMOLOG"/>
    <property type="match status" value="1"/>
</dbReference>
<evidence type="ECO:0000259" key="3">
    <source>
        <dbReference type="Pfam" id="PF03914"/>
    </source>
</evidence>
<comment type="similarity">
    <text evidence="1">Belongs to the CBF/MAK21 family.</text>
</comment>
<sequence length="551" mass="63027">MAGLIDGAQTPKKRKKTGKDLSLPPIKRRATINHEDAEKQRIQQLENQISDSRKYYNNIVTLLYMLDVKPPNLTVAVSLCRVFCRLLAGGHFHKPRDASEQHSILVVWLRERYQEYRAALIAIIRDSTSSNQIAAVTLSMQLLKEHSAHYTGGHNCAWDDGYFNDIVIALLEAQDGDQVRAEFANKFLKEFHDIGVYTVLRLSNDSLAKRPAVNLANLVYLLSSLGTPPSADHKFKNFYTDISKISQKSKKPFISVSSYKQRVQSAWLFVLSNDLEPPLRKRLLHMMAHEIAPWFVKPELLMDFLTDSYDQGGSISLLALSGVFYLIQHRNLDYPQFYRKLYSLLDANLLHSKHRSRFFRLLDTFLASTHLPATLVASFIKRLSRLALNAPPAAIVAIVPWTYNLLKTHPTCTLMIHRAIRDEALKAEIDAEGMDDPFDPLEPDPTLTNAIESSLWEIEMLQSHYHPNVASLAKIISEQFTKQSYNLEDFLDHSYQALLDAELGKAEKDFKRPPEVEFRIPKRIFTDHLLEENEGNDTEIGSIVRQLWDFK</sequence>
<evidence type="ECO:0000256" key="2">
    <source>
        <dbReference type="SAM" id="MobiDB-lite"/>
    </source>
</evidence>
<dbReference type="Pfam" id="PF03914">
    <property type="entry name" value="CBF"/>
    <property type="match status" value="1"/>
</dbReference>
<protein>
    <submittedName>
        <fullName evidence="4">Maturation and nuclear export of 40S ribosomal subunits interacting protein</fullName>
    </submittedName>
</protein>
<dbReference type="GO" id="GO:0030692">
    <property type="term" value="C:Noc4p-Nop14p complex"/>
    <property type="evidence" value="ECO:0007669"/>
    <property type="project" value="TreeGrafter"/>
</dbReference>
<evidence type="ECO:0000256" key="1">
    <source>
        <dbReference type="ARBA" id="ARBA00007797"/>
    </source>
</evidence>
<proteinExistence type="inferred from homology"/>
<keyword evidence="5" id="KW-1185">Reference proteome</keyword>
<dbReference type="InterPro" id="IPR027193">
    <property type="entry name" value="Noc4"/>
</dbReference>
<dbReference type="EMBL" id="CP120628">
    <property type="protein sequence ID" value="WEW58403.1"/>
    <property type="molecule type" value="Genomic_DNA"/>
</dbReference>
<dbReference type="GO" id="GO:0042254">
    <property type="term" value="P:ribosome biogenesis"/>
    <property type="evidence" value="ECO:0007669"/>
    <property type="project" value="InterPro"/>
</dbReference>
<evidence type="ECO:0000313" key="5">
    <source>
        <dbReference type="Proteomes" id="UP001219355"/>
    </source>
</evidence>
<gene>
    <name evidence="4" type="primary">NOC4</name>
    <name evidence="4" type="ORF">PRK78_003871</name>
</gene>
<dbReference type="AlphaFoldDB" id="A0AAF0DHN2"/>
<accession>A0AAF0DHN2</accession>
<feature type="domain" description="CCAAT-binding factor" evidence="3">
    <location>
        <begin position="316"/>
        <end position="473"/>
    </location>
</feature>
<dbReference type="Proteomes" id="UP001219355">
    <property type="component" value="Chromosome 2"/>
</dbReference>
<feature type="region of interest" description="Disordered" evidence="2">
    <location>
        <begin position="1"/>
        <end position="22"/>
    </location>
</feature>
<organism evidence="4 5">
    <name type="scientific">Emydomyces testavorans</name>
    <dbReference type="NCBI Taxonomy" id="2070801"/>
    <lineage>
        <taxon>Eukaryota</taxon>
        <taxon>Fungi</taxon>
        <taxon>Dikarya</taxon>
        <taxon>Ascomycota</taxon>
        <taxon>Pezizomycotina</taxon>
        <taxon>Eurotiomycetes</taxon>
        <taxon>Eurotiomycetidae</taxon>
        <taxon>Onygenales</taxon>
        <taxon>Nannizziopsiaceae</taxon>
        <taxon>Emydomyces</taxon>
    </lineage>
</organism>
<dbReference type="GO" id="GO:0032040">
    <property type="term" value="C:small-subunit processome"/>
    <property type="evidence" value="ECO:0007669"/>
    <property type="project" value="TreeGrafter"/>
</dbReference>
<dbReference type="PANTHER" id="PTHR12455">
    <property type="entry name" value="NUCLEOLAR COMPLEX PROTEIN 4"/>
    <property type="match status" value="1"/>
</dbReference>
<name>A0AAF0DHN2_9EURO</name>